<gene>
    <name evidence="1" type="ORF">V8G54_027089</name>
</gene>
<keyword evidence="2" id="KW-1185">Reference proteome</keyword>
<protein>
    <submittedName>
        <fullName evidence="1">Uncharacterized protein</fullName>
    </submittedName>
</protein>
<reference evidence="1 2" key="1">
    <citation type="journal article" date="2023" name="Life. Sci Alliance">
        <title>Evolutionary insights into 3D genome organization and epigenetic landscape of Vigna mungo.</title>
        <authorList>
            <person name="Junaid A."/>
            <person name="Singh B."/>
            <person name="Bhatia S."/>
        </authorList>
    </citation>
    <scope>NUCLEOTIDE SEQUENCE [LARGE SCALE GENOMIC DNA]</scope>
    <source>
        <strain evidence="1">Urdbean</strain>
    </source>
</reference>
<organism evidence="1 2">
    <name type="scientific">Vigna mungo</name>
    <name type="common">Black gram</name>
    <name type="synonym">Phaseolus mungo</name>
    <dbReference type="NCBI Taxonomy" id="3915"/>
    <lineage>
        <taxon>Eukaryota</taxon>
        <taxon>Viridiplantae</taxon>
        <taxon>Streptophyta</taxon>
        <taxon>Embryophyta</taxon>
        <taxon>Tracheophyta</taxon>
        <taxon>Spermatophyta</taxon>
        <taxon>Magnoliopsida</taxon>
        <taxon>eudicotyledons</taxon>
        <taxon>Gunneridae</taxon>
        <taxon>Pentapetalae</taxon>
        <taxon>rosids</taxon>
        <taxon>fabids</taxon>
        <taxon>Fabales</taxon>
        <taxon>Fabaceae</taxon>
        <taxon>Papilionoideae</taxon>
        <taxon>50 kb inversion clade</taxon>
        <taxon>NPAAA clade</taxon>
        <taxon>indigoferoid/millettioid clade</taxon>
        <taxon>Phaseoleae</taxon>
        <taxon>Vigna</taxon>
    </lineage>
</organism>
<sequence length="125" mass="14240">MPSSDNDKDKYSRRFKSSDYDTEGVTKVFDFGILGLCSSLHIGGLKFSMLANCSCNLGVRVCEFWVFFSDFEIELGFYFFFADSRTGSLLAFFKHFSFCLRTGDEGNIANHRECLHYTAPLRPPP</sequence>
<dbReference type="Proteomes" id="UP001374535">
    <property type="component" value="Chromosome 8"/>
</dbReference>
<proteinExistence type="predicted"/>
<dbReference type="EMBL" id="CP144693">
    <property type="protein sequence ID" value="WVZ01020.1"/>
    <property type="molecule type" value="Genomic_DNA"/>
</dbReference>
<accession>A0AAQ3MZX8</accession>
<evidence type="ECO:0000313" key="1">
    <source>
        <dbReference type="EMBL" id="WVZ01020.1"/>
    </source>
</evidence>
<dbReference type="AlphaFoldDB" id="A0AAQ3MZX8"/>
<name>A0AAQ3MZX8_VIGMU</name>
<evidence type="ECO:0000313" key="2">
    <source>
        <dbReference type="Proteomes" id="UP001374535"/>
    </source>
</evidence>